<dbReference type="Pfam" id="PF01116">
    <property type="entry name" value="F_bP_aldolase"/>
    <property type="match status" value="1"/>
</dbReference>
<accession>A0ABV4BT45</accession>
<comment type="caution">
    <text evidence="2">The sequence shown here is derived from an EMBL/GenBank/DDBJ whole genome shotgun (WGS) entry which is preliminary data.</text>
</comment>
<keyword evidence="3" id="KW-1185">Reference proteome</keyword>
<dbReference type="Proteomes" id="UP001564657">
    <property type="component" value="Unassembled WGS sequence"/>
</dbReference>
<reference evidence="2 3" key="1">
    <citation type="submission" date="2024-08" db="EMBL/GenBank/DDBJ databases">
        <title>Clostridium lapicellarii sp. nov., and Clostridium renhuaiense sp. nov., two species isolated from the mud in a fermentation cellar used for producing sauce-flavour Chinese liquors.</title>
        <authorList>
            <person name="Yang F."/>
            <person name="Wang H."/>
            <person name="Chen L.Q."/>
            <person name="Zhou N."/>
            <person name="Lu J.J."/>
            <person name="Pu X.X."/>
            <person name="Wan B."/>
            <person name="Wang L."/>
            <person name="Liu S.J."/>
        </authorList>
    </citation>
    <scope>NUCLEOTIDE SEQUENCE [LARGE SCALE GENOMIC DNA]</scope>
    <source>
        <strain evidence="2 3">MT-5</strain>
    </source>
</reference>
<dbReference type="EMBL" id="JBGEWD010000017">
    <property type="protein sequence ID" value="MEY8001372.1"/>
    <property type="molecule type" value="Genomic_DNA"/>
</dbReference>
<evidence type="ECO:0000256" key="1">
    <source>
        <dbReference type="ARBA" id="ARBA00001947"/>
    </source>
</evidence>
<organism evidence="2 3">
    <name type="scientific">Clostridium moutaii</name>
    <dbReference type="NCBI Taxonomy" id="3240932"/>
    <lineage>
        <taxon>Bacteria</taxon>
        <taxon>Bacillati</taxon>
        <taxon>Bacillota</taxon>
        <taxon>Clostridia</taxon>
        <taxon>Eubacteriales</taxon>
        <taxon>Clostridiaceae</taxon>
        <taxon>Clostridium</taxon>
    </lineage>
</organism>
<evidence type="ECO:0000313" key="2">
    <source>
        <dbReference type="EMBL" id="MEY8001372.1"/>
    </source>
</evidence>
<dbReference type="PANTHER" id="PTHR30304">
    <property type="entry name" value="D-TAGATOSE-1,6-BISPHOSPHATE ALDOLASE"/>
    <property type="match status" value="1"/>
</dbReference>
<comment type="cofactor">
    <cofactor evidence="1">
        <name>Zn(2+)</name>
        <dbReference type="ChEBI" id="CHEBI:29105"/>
    </cofactor>
</comment>
<dbReference type="PANTHER" id="PTHR30304:SF0">
    <property type="entry name" value="D-TAGATOSE-1,6-BISPHOSPHATE ALDOLASE SUBUNIT GATY-RELATED"/>
    <property type="match status" value="1"/>
</dbReference>
<dbReference type="SUPFAM" id="SSF51569">
    <property type="entry name" value="Aldolase"/>
    <property type="match status" value="1"/>
</dbReference>
<gene>
    <name evidence="2" type="ORF">AB8U03_14420</name>
</gene>
<dbReference type="RefSeq" id="WP_369705265.1">
    <property type="nucleotide sequence ID" value="NZ_JBGEWD010000017.1"/>
</dbReference>
<evidence type="ECO:0000313" key="3">
    <source>
        <dbReference type="Proteomes" id="UP001564657"/>
    </source>
</evidence>
<sequence>MLVSLSSMLKDAHLRKYAVGSFNVYNFETIKGVLKSADELKKPVIVAFGEKYLDNMDVDTVYEVVNSLAKDINTPVALHLDHCKSFKHIIQAVRAGFTSVMFDGSSLSFEENLKKTREITSIAHAVGVTVEAELGALSRGEYSNEDEGKQIYTDPSQAEEFVKKTEVDALAVSIGTVHGMYKGEPKIDIGVLKAISSKIDTPLVLHGGSGTPEATIKECISNGICKINVNTEISMYTVNKIKEALKSNTNYHLSKISLMEVEYIKEVVKKYMNMFYAA</sequence>
<dbReference type="InterPro" id="IPR050246">
    <property type="entry name" value="Class_II_FBP_aldolase"/>
</dbReference>
<dbReference type="NCBIfam" id="TIGR00167">
    <property type="entry name" value="cbbA"/>
    <property type="match status" value="1"/>
</dbReference>
<name>A0ABV4BT45_9CLOT</name>
<dbReference type="Gene3D" id="3.20.20.70">
    <property type="entry name" value="Aldolase class I"/>
    <property type="match status" value="1"/>
</dbReference>
<dbReference type="CDD" id="cd00947">
    <property type="entry name" value="TBP_aldolase_IIB"/>
    <property type="match status" value="1"/>
</dbReference>
<dbReference type="InterPro" id="IPR000771">
    <property type="entry name" value="FBA_II"/>
</dbReference>
<proteinExistence type="predicted"/>
<dbReference type="PIRSF" id="PIRSF001359">
    <property type="entry name" value="F_bP_aldolase_II"/>
    <property type="match status" value="1"/>
</dbReference>
<protein>
    <submittedName>
        <fullName evidence="2">Ketose-bisphosphate aldolase</fullName>
    </submittedName>
</protein>
<dbReference type="InterPro" id="IPR013785">
    <property type="entry name" value="Aldolase_TIM"/>
</dbReference>